<evidence type="ECO:0000313" key="2">
    <source>
        <dbReference type="EMBL" id="CAC5404511.1"/>
    </source>
</evidence>
<sequence>MAGNISSDLNKQSEENQNMAADISSDLNRQAEENQKKVKSLISQLTAATNDDTKIIKSFQDANKQLRTENDRKDKEIKVLKENKVKTKMKDTIVQNEYHQQTETEKKLQEAKKTIETLQKQSDEKERNYLKSIQDLENKLSESSRDSKEKEHSCFIDHHQHLEDKVQHLSIENRDLRDRIRTLEAESVHFQELNSKLEHDKNTFKQQIDTWVAKKHCTVHIQMYAAVNKELCEKMMNELEQMLSMQFELNESIIEVEKYKDPPPDSRVPLIVLCINASRLGTDVNQALSHVNRSRTTAVVVLHHKEYHALPRQPSEKLLIGSDYKHIGAIVDIAYLTTKGIYPCDMNEKSLDKLKLLRDQETAYKKILLTRREDGVSELTTRDLSCFECEKCIIGDVKDCKNVPYIGQSRKTTMVCSNPINDAKEDKSTDYDTCSDDLISTNSVIAVLADDQDYECC</sequence>
<organism evidence="2 3">
    <name type="scientific">Mytilus coruscus</name>
    <name type="common">Sea mussel</name>
    <dbReference type="NCBI Taxonomy" id="42192"/>
    <lineage>
        <taxon>Eukaryota</taxon>
        <taxon>Metazoa</taxon>
        <taxon>Spiralia</taxon>
        <taxon>Lophotrochozoa</taxon>
        <taxon>Mollusca</taxon>
        <taxon>Bivalvia</taxon>
        <taxon>Autobranchia</taxon>
        <taxon>Pteriomorphia</taxon>
        <taxon>Mytilida</taxon>
        <taxon>Mytiloidea</taxon>
        <taxon>Mytilidae</taxon>
        <taxon>Mytilinae</taxon>
        <taxon>Mytilus</taxon>
    </lineage>
</organism>
<dbReference type="AlphaFoldDB" id="A0A6J8DA22"/>
<dbReference type="Proteomes" id="UP000507470">
    <property type="component" value="Unassembled WGS sequence"/>
</dbReference>
<gene>
    <name evidence="2" type="ORF">MCOR_38291</name>
</gene>
<proteinExistence type="predicted"/>
<reference evidence="2 3" key="1">
    <citation type="submission" date="2020-06" db="EMBL/GenBank/DDBJ databases">
        <authorList>
            <person name="Li R."/>
            <person name="Bekaert M."/>
        </authorList>
    </citation>
    <scope>NUCLEOTIDE SEQUENCE [LARGE SCALE GENOMIC DNA]</scope>
    <source>
        <strain evidence="3">wild</strain>
    </source>
</reference>
<evidence type="ECO:0000256" key="1">
    <source>
        <dbReference type="SAM" id="MobiDB-lite"/>
    </source>
</evidence>
<dbReference type="OrthoDB" id="10031171at2759"/>
<dbReference type="EMBL" id="CACVKT020006967">
    <property type="protein sequence ID" value="CAC5404511.1"/>
    <property type="molecule type" value="Genomic_DNA"/>
</dbReference>
<keyword evidence="3" id="KW-1185">Reference proteome</keyword>
<accession>A0A6J8DA22</accession>
<evidence type="ECO:0000313" key="3">
    <source>
        <dbReference type="Proteomes" id="UP000507470"/>
    </source>
</evidence>
<protein>
    <submittedName>
        <fullName evidence="2">Uncharacterized protein</fullName>
    </submittedName>
</protein>
<feature type="region of interest" description="Disordered" evidence="1">
    <location>
        <begin position="1"/>
        <end position="40"/>
    </location>
</feature>
<feature type="compositionally biased region" description="Polar residues" evidence="1">
    <location>
        <begin position="1"/>
        <end position="19"/>
    </location>
</feature>
<name>A0A6J8DA22_MYTCO</name>